<keyword evidence="19" id="KW-1185">Reference proteome</keyword>
<comment type="cofactor">
    <cofactor evidence="13 16">
        <name>Zn(2+)</name>
        <dbReference type="ChEBI" id="CHEBI:29105"/>
    </cofactor>
    <text evidence="13 16">Binds 1 zinc ion.</text>
</comment>
<dbReference type="EC" id="1.1.1.193" evidence="13"/>
<evidence type="ECO:0000256" key="4">
    <source>
        <dbReference type="ARBA" id="ARBA00005259"/>
    </source>
</evidence>
<evidence type="ECO:0000259" key="17">
    <source>
        <dbReference type="PROSITE" id="PS51747"/>
    </source>
</evidence>
<evidence type="ECO:0000256" key="9">
    <source>
        <dbReference type="ARBA" id="ARBA00022833"/>
    </source>
</evidence>
<comment type="similarity">
    <text evidence="4 13">In the N-terminal section; belongs to the cytidine and deoxycytidylate deaminase family.</text>
</comment>
<comment type="similarity">
    <text evidence="5 13">In the C-terminal section; belongs to the HTP reductase family.</text>
</comment>
<comment type="catalytic activity">
    <reaction evidence="13">
        <text>5-amino-6-(5-phospho-D-ribitylamino)uracil + NADP(+) = 5-amino-6-(5-phospho-D-ribosylamino)uracil + NADPH + H(+)</text>
        <dbReference type="Rhea" id="RHEA:17845"/>
        <dbReference type="ChEBI" id="CHEBI:15378"/>
        <dbReference type="ChEBI" id="CHEBI:57783"/>
        <dbReference type="ChEBI" id="CHEBI:58349"/>
        <dbReference type="ChEBI" id="CHEBI:58421"/>
        <dbReference type="ChEBI" id="CHEBI:58453"/>
        <dbReference type="EC" id="1.1.1.193"/>
    </reaction>
</comment>
<dbReference type="GO" id="GO:0008703">
    <property type="term" value="F:5-amino-6-(5-phosphoribosylamino)uracil reductase activity"/>
    <property type="evidence" value="ECO:0007669"/>
    <property type="project" value="UniProtKB-EC"/>
</dbReference>
<dbReference type="SUPFAM" id="SSF53927">
    <property type="entry name" value="Cytidine deaminase-like"/>
    <property type="match status" value="1"/>
</dbReference>
<reference evidence="18 19" key="2">
    <citation type="submission" date="2018-05" db="EMBL/GenBank/DDBJ databases">
        <authorList>
            <person name="Lanie J.A."/>
            <person name="Ng W.-L."/>
            <person name="Kazmierczak K.M."/>
            <person name="Andrzejewski T.M."/>
            <person name="Davidsen T.M."/>
            <person name="Wayne K.J."/>
            <person name="Tettelin H."/>
            <person name="Glass J.I."/>
            <person name="Rusch D."/>
            <person name="Podicherti R."/>
            <person name="Tsui H.-C.T."/>
            <person name="Winkler M.E."/>
        </authorList>
    </citation>
    <scope>NUCLEOTIDE SEQUENCE [LARGE SCALE GENOMIC DNA]</scope>
    <source>
        <strain evidence="18 19">C305</strain>
    </source>
</reference>
<feature type="binding site" evidence="16">
    <location>
        <position position="54"/>
    </location>
    <ligand>
        <name>Zn(2+)</name>
        <dbReference type="ChEBI" id="CHEBI:29105"/>
        <note>catalytic</note>
    </ligand>
</feature>
<dbReference type="NCBIfam" id="TIGR00326">
    <property type="entry name" value="eubact_ribD"/>
    <property type="match status" value="1"/>
</dbReference>
<proteinExistence type="inferred from homology"/>
<comment type="catalytic activity">
    <reaction evidence="13">
        <text>2,5-diamino-6-hydroxy-4-(5-phosphoribosylamino)-pyrimidine + H2O + H(+) = 5-amino-6-(5-phospho-D-ribosylamino)uracil + NH4(+)</text>
        <dbReference type="Rhea" id="RHEA:21868"/>
        <dbReference type="ChEBI" id="CHEBI:15377"/>
        <dbReference type="ChEBI" id="CHEBI:15378"/>
        <dbReference type="ChEBI" id="CHEBI:28938"/>
        <dbReference type="ChEBI" id="CHEBI:58453"/>
        <dbReference type="ChEBI" id="CHEBI:58614"/>
        <dbReference type="EC" id="3.5.4.26"/>
    </reaction>
</comment>
<evidence type="ECO:0000256" key="10">
    <source>
        <dbReference type="ARBA" id="ARBA00022857"/>
    </source>
</evidence>
<feature type="domain" description="CMP/dCMP-type deaminase" evidence="17">
    <location>
        <begin position="5"/>
        <end position="129"/>
    </location>
</feature>
<evidence type="ECO:0000313" key="18">
    <source>
        <dbReference type="EMBL" id="PWH86429.1"/>
    </source>
</evidence>
<reference evidence="18 19" key="1">
    <citation type="submission" date="2018-05" db="EMBL/GenBank/DDBJ databases">
        <title>Brumimicrobium oceani sp. nov., isolated from coastal sediment.</title>
        <authorList>
            <person name="Kou Y."/>
        </authorList>
    </citation>
    <scope>NUCLEOTIDE SEQUENCE [LARGE SCALE GENOMIC DNA]</scope>
    <source>
        <strain evidence="18 19">C305</strain>
    </source>
</reference>
<keyword evidence="11 13" id="KW-0560">Oxidoreductase</keyword>
<comment type="pathway">
    <text evidence="2 13">Cofactor biosynthesis; riboflavin biosynthesis; 5-amino-6-(D-ribitylamino)uracil from GTP: step 2/4.</text>
</comment>
<evidence type="ECO:0000256" key="13">
    <source>
        <dbReference type="PIRNR" id="PIRNR006769"/>
    </source>
</evidence>
<dbReference type="AlphaFoldDB" id="A0A2U2XF53"/>
<accession>A0A2U2XF53</accession>
<dbReference type="InterPro" id="IPR002125">
    <property type="entry name" value="CMP_dCMP_dom"/>
</dbReference>
<protein>
    <recommendedName>
        <fullName evidence="13">Riboflavin biosynthesis protein RibD</fullName>
    </recommendedName>
    <domain>
        <recommendedName>
            <fullName evidence="13">Diaminohydroxyphosphoribosylaminopyrimidine deaminase</fullName>
            <shortName evidence="13">DRAP deaminase</shortName>
            <ecNumber evidence="13">3.5.4.26</ecNumber>
        </recommendedName>
        <alternativeName>
            <fullName evidence="13">Riboflavin-specific deaminase</fullName>
        </alternativeName>
    </domain>
    <domain>
        <recommendedName>
            <fullName evidence="13">5-amino-6-(5-phosphoribosylamino)uracil reductase</fullName>
            <ecNumber evidence="13">1.1.1.193</ecNumber>
        </recommendedName>
        <alternativeName>
            <fullName evidence="13">HTP reductase</fullName>
        </alternativeName>
    </domain>
</protein>
<dbReference type="PANTHER" id="PTHR38011">
    <property type="entry name" value="DIHYDROFOLATE REDUCTASE FAMILY PROTEIN (AFU_ORTHOLOGUE AFUA_8G06820)"/>
    <property type="match status" value="1"/>
</dbReference>
<evidence type="ECO:0000313" key="19">
    <source>
        <dbReference type="Proteomes" id="UP000245370"/>
    </source>
</evidence>
<evidence type="ECO:0000256" key="6">
    <source>
        <dbReference type="ARBA" id="ARBA00022619"/>
    </source>
</evidence>
<dbReference type="PROSITE" id="PS00903">
    <property type="entry name" value="CYT_DCMP_DEAMINASES_1"/>
    <property type="match status" value="1"/>
</dbReference>
<comment type="function">
    <text evidence="1 13">Converts 2,5-diamino-6-(ribosylamino)-4(3h)-pyrimidinone 5'-phosphate into 5-amino-6-(ribosylamino)-2,4(1h,3h)-pyrimidinedione 5'-phosphate.</text>
</comment>
<keyword evidence="10 13" id="KW-0521">NADP</keyword>
<dbReference type="EC" id="3.5.4.26" evidence="13"/>
<dbReference type="GO" id="GO:0009231">
    <property type="term" value="P:riboflavin biosynthetic process"/>
    <property type="evidence" value="ECO:0007669"/>
    <property type="project" value="UniProtKB-UniPathway"/>
</dbReference>
<dbReference type="PROSITE" id="PS51747">
    <property type="entry name" value="CYT_DCMP_DEAMINASES_2"/>
    <property type="match status" value="1"/>
</dbReference>
<name>A0A2U2XF53_9FLAO</name>
<dbReference type="InterPro" id="IPR050765">
    <property type="entry name" value="Riboflavin_Biosynth_HTPR"/>
</dbReference>
<evidence type="ECO:0000256" key="5">
    <source>
        <dbReference type="ARBA" id="ARBA00007417"/>
    </source>
</evidence>
<evidence type="ECO:0000256" key="14">
    <source>
        <dbReference type="PIRSR" id="PIRSR006769-1"/>
    </source>
</evidence>
<organism evidence="18 19">
    <name type="scientific">Brumimicrobium oceani</name>
    <dbReference type="NCBI Taxonomy" id="2100725"/>
    <lineage>
        <taxon>Bacteria</taxon>
        <taxon>Pseudomonadati</taxon>
        <taxon>Bacteroidota</taxon>
        <taxon>Flavobacteriia</taxon>
        <taxon>Flavobacteriales</taxon>
        <taxon>Crocinitomicaceae</taxon>
        <taxon>Brumimicrobium</taxon>
    </lineage>
</organism>
<dbReference type="Proteomes" id="UP000245370">
    <property type="component" value="Unassembled WGS sequence"/>
</dbReference>
<feature type="binding site" evidence="16">
    <location>
        <position position="81"/>
    </location>
    <ligand>
        <name>Zn(2+)</name>
        <dbReference type="ChEBI" id="CHEBI:29105"/>
        <note>catalytic</note>
    </ligand>
</feature>
<feature type="binding site" evidence="16">
    <location>
        <position position="90"/>
    </location>
    <ligand>
        <name>Zn(2+)</name>
        <dbReference type="ChEBI" id="CHEBI:29105"/>
        <note>catalytic</note>
    </ligand>
</feature>
<feature type="binding site" evidence="15">
    <location>
        <position position="214"/>
    </location>
    <ligand>
        <name>substrate</name>
    </ligand>
</feature>
<dbReference type="InterPro" id="IPR002734">
    <property type="entry name" value="RibDG_C"/>
</dbReference>
<dbReference type="Pfam" id="PF00383">
    <property type="entry name" value="dCMP_cyt_deam_1"/>
    <property type="match status" value="1"/>
</dbReference>
<feature type="binding site" evidence="15">
    <location>
        <position position="160"/>
    </location>
    <ligand>
        <name>NADP(+)</name>
        <dbReference type="ChEBI" id="CHEBI:58349"/>
    </ligand>
</feature>
<dbReference type="InterPro" id="IPR024072">
    <property type="entry name" value="DHFR-like_dom_sf"/>
</dbReference>
<keyword evidence="8 13" id="KW-0378">Hydrolase</keyword>
<evidence type="ECO:0000256" key="1">
    <source>
        <dbReference type="ARBA" id="ARBA00002151"/>
    </source>
</evidence>
<dbReference type="PANTHER" id="PTHR38011:SF7">
    <property type="entry name" value="2,5-DIAMINO-6-RIBOSYLAMINO-4(3H)-PYRIMIDINONE 5'-PHOSPHATE REDUCTASE"/>
    <property type="match status" value="1"/>
</dbReference>
<sequence>MSQQEKDRIYMQRALQLAKLAGVNAAPNPMVGAVIVHNDKIIGEGFHQEYGQAHAEVNAVNDVEDMSLLSESTIYVTLEPCAHFGKTPPCADLIVQNKFKRVVVACLDTFSEVSGKGIQRMKDAGIEVEIGVLETEARWLNRRFFTYHEKKRPYVVLKWAETRDGFMDRLPEERAEGINWITQPRMKMFVHKWRSEEQAIMVGWKTINNDDPQLNVRKIAGKSPHRFVIDSNGNSNLKAKVFTDGEATTIISLQSKIKDLPQHVKLITLEKVTSENILKLLYEKKMLSVFIEGGAQTHANFISDGLWDEAYQLIGSSTFGKGITAPLLLNKTLLSHETVGVDIIQHYRKS</sequence>
<dbReference type="SUPFAM" id="SSF53597">
    <property type="entry name" value="Dihydrofolate reductase-like"/>
    <property type="match status" value="1"/>
</dbReference>
<comment type="caution">
    <text evidence="18">The sequence shown here is derived from an EMBL/GenBank/DDBJ whole genome shotgun (WGS) entry which is preliminary data.</text>
</comment>
<dbReference type="RefSeq" id="WP_109358540.1">
    <property type="nucleotide sequence ID" value="NZ_QFRJ01000002.1"/>
</dbReference>
<feature type="active site" description="Proton donor" evidence="14">
    <location>
        <position position="56"/>
    </location>
</feature>
<feature type="binding site" evidence="15">
    <location>
        <position position="217"/>
    </location>
    <ligand>
        <name>substrate</name>
    </ligand>
</feature>
<dbReference type="GO" id="GO:0008270">
    <property type="term" value="F:zinc ion binding"/>
    <property type="evidence" value="ECO:0007669"/>
    <property type="project" value="InterPro"/>
</dbReference>
<feature type="binding site" evidence="15">
    <location>
        <position position="231"/>
    </location>
    <ligand>
        <name>NADP(+)</name>
        <dbReference type="ChEBI" id="CHEBI:58349"/>
    </ligand>
</feature>
<feature type="binding site" evidence="15">
    <location>
        <position position="210"/>
    </location>
    <ligand>
        <name>NADP(+)</name>
        <dbReference type="ChEBI" id="CHEBI:58349"/>
    </ligand>
</feature>
<keyword evidence="9 13" id="KW-0862">Zinc</keyword>
<comment type="pathway">
    <text evidence="3 13">Cofactor biosynthesis; riboflavin biosynthesis; 5-amino-6-(D-ribitylamino)uracil from GTP: step 3/4.</text>
</comment>
<keyword evidence="12" id="KW-0511">Multifunctional enzyme</keyword>
<dbReference type="CDD" id="cd01284">
    <property type="entry name" value="Riboflavin_deaminase-reductase"/>
    <property type="match status" value="1"/>
</dbReference>
<evidence type="ECO:0000256" key="7">
    <source>
        <dbReference type="ARBA" id="ARBA00022723"/>
    </source>
</evidence>
<dbReference type="InterPro" id="IPR004794">
    <property type="entry name" value="Eubact_RibD"/>
</dbReference>
<dbReference type="InterPro" id="IPR016193">
    <property type="entry name" value="Cytidine_deaminase-like"/>
</dbReference>
<dbReference type="Gene3D" id="3.40.140.10">
    <property type="entry name" value="Cytidine Deaminase, domain 2"/>
    <property type="match status" value="1"/>
</dbReference>
<feature type="binding site" evidence="15">
    <location>
        <position position="292"/>
    </location>
    <ligand>
        <name>substrate</name>
    </ligand>
</feature>
<gene>
    <name evidence="18" type="primary">ribD</name>
    <name evidence="18" type="ORF">DIT68_04100</name>
</gene>
<dbReference type="PIRSF" id="PIRSF006769">
    <property type="entry name" value="RibD"/>
    <property type="match status" value="1"/>
</dbReference>
<evidence type="ECO:0000256" key="15">
    <source>
        <dbReference type="PIRSR" id="PIRSR006769-2"/>
    </source>
</evidence>
<dbReference type="InterPro" id="IPR016192">
    <property type="entry name" value="APOBEC/CMP_deaminase_Zn-bd"/>
</dbReference>
<dbReference type="GO" id="GO:0008835">
    <property type="term" value="F:diaminohydroxyphosphoribosylaminopyrimidine deaminase activity"/>
    <property type="evidence" value="ECO:0007669"/>
    <property type="project" value="UniProtKB-EC"/>
</dbReference>
<keyword evidence="7 13" id="KW-0479">Metal-binding</keyword>
<dbReference type="Pfam" id="PF01872">
    <property type="entry name" value="RibD_C"/>
    <property type="match status" value="1"/>
</dbReference>
<keyword evidence="6 13" id="KW-0686">Riboflavin biosynthesis</keyword>
<feature type="binding site" evidence="15">
    <location>
        <position position="180"/>
    </location>
    <ligand>
        <name>NADP(+)</name>
        <dbReference type="ChEBI" id="CHEBI:58349"/>
    </ligand>
</feature>
<feature type="binding site" evidence="15">
    <location>
        <position position="194"/>
    </location>
    <ligand>
        <name>substrate</name>
    </ligand>
</feature>
<dbReference type="UniPathway" id="UPA00275">
    <property type="reaction ID" value="UER00401"/>
</dbReference>
<dbReference type="FunFam" id="3.40.140.10:FF:000025">
    <property type="entry name" value="Riboflavin biosynthesis protein RibD"/>
    <property type="match status" value="1"/>
</dbReference>
<evidence type="ECO:0000256" key="11">
    <source>
        <dbReference type="ARBA" id="ARBA00023002"/>
    </source>
</evidence>
<dbReference type="OrthoDB" id="9800865at2"/>
<evidence type="ECO:0000256" key="16">
    <source>
        <dbReference type="PIRSR" id="PIRSR006769-3"/>
    </source>
</evidence>
<evidence type="ECO:0000256" key="2">
    <source>
        <dbReference type="ARBA" id="ARBA00004882"/>
    </source>
</evidence>
<evidence type="ECO:0000256" key="8">
    <source>
        <dbReference type="ARBA" id="ARBA00022801"/>
    </source>
</evidence>
<feature type="binding site" evidence="15">
    <location>
        <position position="206"/>
    </location>
    <ligand>
        <name>substrate</name>
    </ligand>
</feature>
<dbReference type="EMBL" id="QFRJ01000002">
    <property type="protein sequence ID" value="PWH86429.1"/>
    <property type="molecule type" value="Genomic_DNA"/>
</dbReference>
<evidence type="ECO:0000256" key="12">
    <source>
        <dbReference type="ARBA" id="ARBA00023268"/>
    </source>
</evidence>
<evidence type="ECO:0000256" key="3">
    <source>
        <dbReference type="ARBA" id="ARBA00004910"/>
    </source>
</evidence>
<dbReference type="Gene3D" id="3.40.430.10">
    <property type="entry name" value="Dihydrofolate Reductase, subunit A"/>
    <property type="match status" value="1"/>
</dbReference>